<name>A0ABV9HCR0_9MICO</name>
<dbReference type="Gene3D" id="2.70.98.10">
    <property type="match status" value="1"/>
</dbReference>
<organism evidence="2 3">
    <name type="scientific">Promicromonospora alba</name>
    <dbReference type="NCBI Taxonomy" id="1616110"/>
    <lineage>
        <taxon>Bacteria</taxon>
        <taxon>Bacillati</taxon>
        <taxon>Actinomycetota</taxon>
        <taxon>Actinomycetes</taxon>
        <taxon>Micrococcales</taxon>
        <taxon>Promicromonosporaceae</taxon>
        <taxon>Promicromonospora</taxon>
    </lineage>
</organism>
<comment type="caution">
    <text evidence="2">The sequence shown here is derived from an EMBL/GenBank/DDBJ whole genome shotgun (WGS) entry which is preliminary data.</text>
</comment>
<protein>
    <submittedName>
        <fullName evidence="2">Aldose 1-epimerase family protein</fullName>
    </submittedName>
</protein>
<evidence type="ECO:0000256" key="1">
    <source>
        <dbReference type="SAM" id="MobiDB-lite"/>
    </source>
</evidence>
<keyword evidence="3" id="KW-1185">Reference proteome</keyword>
<sequence length="361" mass="38112">MSAAGGHPEPVTVRGASRAEVARRVGSLAQVARVEQLVESDGPARGARRLRLVTGGGLELDVLPDRALDLGRLTVHGVPLAWVAPGGFTAPGLYRPDDFGTSFGGGLLVTCGLDHVGSPVVDGGRRFPQHGRLTAVPASVERAAVVGDELVVEGVVRQATLHEEHLVLRRRIRAGLGSTSVTVEDTVTNEGWRPEPHLLLYHANLGWPLVSEAAEVDVSSSRVEPDGPDAVGDDWRRVTAPEAGYRQRVHRHDLAPGTGRATVTNPELGLRLTVTFPTATLPVLYQWKMFAPGQNVLGLEPANAPAIQGRATAREAGTLPVLAPGESVSYGLRFDVDRLPGPPATPHPAGGRSSIVPPHHA</sequence>
<dbReference type="RefSeq" id="WP_377132832.1">
    <property type="nucleotide sequence ID" value="NZ_JBHSFI010000002.1"/>
</dbReference>
<gene>
    <name evidence="2" type="ORF">ACFO6V_04920</name>
</gene>
<proteinExistence type="predicted"/>
<feature type="region of interest" description="Disordered" evidence="1">
    <location>
        <begin position="339"/>
        <end position="361"/>
    </location>
</feature>
<dbReference type="InterPro" id="IPR027839">
    <property type="entry name" value="DUF4432"/>
</dbReference>
<dbReference type="CDD" id="cd09023">
    <property type="entry name" value="Aldose_epim_Ec_c4013"/>
    <property type="match status" value="1"/>
</dbReference>
<evidence type="ECO:0000313" key="2">
    <source>
        <dbReference type="EMBL" id="MFC4627567.1"/>
    </source>
</evidence>
<dbReference type="Proteomes" id="UP001596011">
    <property type="component" value="Unassembled WGS sequence"/>
</dbReference>
<accession>A0ABV9HCR0</accession>
<reference evidence="3" key="1">
    <citation type="journal article" date="2019" name="Int. J. Syst. Evol. Microbiol.">
        <title>The Global Catalogue of Microorganisms (GCM) 10K type strain sequencing project: providing services to taxonomists for standard genome sequencing and annotation.</title>
        <authorList>
            <consortium name="The Broad Institute Genomics Platform"/>
            <consortium name="The Broad Institute Genome Sequencing Center for Infectious Disease"/>
            <person name="Wu L."/>
            <person name="Ma J."/>
        </authorList>
    </citation>
    <scope>NUCLEOTIDE SEQUENCE [LARGE SCALE GENOMIC DNA]</scope>
    <source>
        <strain evidence="3">CCUG 42722</strain>
    </source>
</reference>
<dbReference type="InterPro" id="IPR014718">
    <property type="entry name" value="GH-type_carb-bd"/>
</dbReference>
<evidence type="ECO:0000313" key="3">
    <source>
        <dbReference type="Proteomes" id="UP001596011"/>
    </source>
</evidence>
<dbReference type="Pfam" id="PF14486">
    <property type="entry name" value="DUF4432"/>
    <property type="match status" value="1"/>
</dbReference>
<dbReference type="EMBL" id="JBHSFI010000002">
    <property type="protein sequence ID" value="MFC4627567.1"/>
    <property type="molecule type" value="Genomic_DNA"/>
</dbReference>